<sequence length="333" mass="39261">MDPIKHEEKMQQILKTAIECLESRLRFGKTEEKEKIKAEIIGRFQETVGRVIDTNKKLLIKKLASKTFELAVKTYETELRNRRFLSDANSNPRQIHEECQRIAVEFYTKETFTHAAEELIQKKLEQLVAKCEEALGNILVDHVERHLNNRVLRIVAEVVKHHEKNLKEEEAVEKHRVEQKRMAELKEIAENKGNSENDRQMMQAYIQMISEQQAHQIEDAARQDANQVAIRKIEHDMQQKAAERQMLMDEQRHRKEMENTQAQRQYEFQREQMEHQRQRTAFEYQQRMHDAALQRAAALREQEDDVDFGAVLGQVATIAIPLAIQYFTKLPLP</sequence>
<feature type="coiled-coil region" evidence="1">
    <location>
        <begin position="230"/>
        <end position="279"/>
    </location>
</feature>
<gene>
    <name evidence="2" type="ORF">MSPICULIGERA_LOCUS10376</name>
</gene>
<organism evidence="2 3">
    <name type="scientific">Mesorhabditis spiculigera</name>
    <dbReference type="NCBI Taxonomy" id="96644"/>
    <lineage>
        <taxon>Eukaryota</taxon>
        <taxon>Metazoa</taxon>
        <taxon>Ecdysozoa</taxon>
        <taxon>Nematoda</taxon>
        <taxon>Chromadorea</taxon>
        <taxon>Rhabditida</taxon>
        <taxon>Rhabditina</taxon>
        <taxon>Rhabditomorpha</taxon>
        <taxon>Rhabditoidea</taxon>
        <taxon>Rhabditidae</taxon>
        <taxon>Mesorhabditinae</taxon>
        <taxon>Mesorhabditis</taxon>
    </lineage>
</organism>
<proteinExistence type="predicted"/>
<evidence type="ECO:0000256" key="1">
    <source>
        <dbReference type="SAM" id="Coils"/>
    </source>
</evidence>
<dbReference type="AlphaFoldDB" id="A0AA36CNC2"/>
<reference evidence="2" key="1">
    <citation type="submission" date="2023-06" db="EMBL/GenBank/DDBJ databases">
        <authorList>
            <person name="Delattre M."/>
        </authorList>
    </citation>
    <scope>NUCLEOTIDE SEQUENCE</scope>
    <source>
        <strain evidence="2">AF72</strain>
    </source>
</reference>
<evidence type="ECO:0000313" key="2">
    <source>
        <dbReference type="EMBL" id="CAJ0571980.1"/>
    </source>
</evidence>
<evidence type="ECO:0000313" key="3">
    <source>
        <dbReference type="Proteomes" id="UP001177023"/>
    </source>
</evidence>
<dbReference type="EMBL" id="CATQJA010002588">
    <property type="protein sequence ID" value="CAJ0571980.1"/>
    <property type="molecule type" value="Genomic_DNA"/>
</dbReference>
<comment type="caution">
    <text evidence="2">The sequence shown here is derived from an EMBL/GenBank/DDBJ whole genome shotgun (WGS) entry which is preliminary data.</text>
</comment>
<name>A0AA36CNC2_9BILA</name>
<feature type="non-terminal residue" evidence="2">
    <location>
        <position position="333"/>
    </location>
</feature>
<dbReference type="Proteomes" id="UP001177023">
    <property type="component" value="Unassembled WGS sequence"/>
</dbReference>
<protein>
    <submittedName>
        <fullName evidence="2">Uncharacterized protein</fullName>
    </submittedName>
</protein>
<keyword evidence="3" id="KW-1185">Reference proteome</keyword>
<keyword evidence="1" id="KW-0175">Coiled coil</keyword>
<accession>A0AA36CNC2</accession>